<keyword evidence="1" id="KW-0472">Membrane</keyword>
<name>A0ABN1J473_9CLOT</name>
<accession>A0ABN1J473</accession>
<comment type="caution">
    <text evidence="3">The sequence shown here is derived from an EMBL/GenBank/DDBJ whole genome shotgun (WGS) entry which is preliminary data.</text>
</comment>
<gene>
    <name evidence="3" type="ORF">GCM10008905_26760</name>
</gene>
<dbReference type="Pfam" id="PF01551">
    <property type="entry name" value="Peptidase_M23"/>
    <property type="match status" value="1"/>
</dbReference>
<keyword evidence="4" id="KW-1185">Reference proteome</keyword>
<proteinExistence type="predicted"/>
<evidence type="ECO:0000313" key="4">
    <source>
        <dbReference type="Proteomes" id="UP001500339"/>
    </source>
</evidence>
<organism evidence="3 4">
    <name type="scientific">Clostridium malenominatum</name>
    <dbReference type="NCBI Taxonomy" id="1539"/>
    <lineage>
        <taxon>Bacteria</taxon>
        <taxon>Bacillati</taxon>
        <taxon>Bacillota</taxon>
        <taxon>Clostridia</taxon>
        <taxon>Eubacteriales</taxon>
        <taxon>Clostridiaceae</taxon>
        <taxon>Clostridium</taxon>
    </lineage>
</organism>
<keyword evidence="1" id="KW-1133">Transmembrane helix</keyword>
<dbReference type="RefSeq" id="WP_343770426.1">
    <property type="nucleotide sequence ID" value="NZ_BAAACF010000003.1"/>
</dbReference>
<feature type="domain" description="M23ase beta-sheet core" evidence="2">
    <location>
        <begin position="135"/>
        <end position="234"/>
    </location>
</feature>
<dbReference type="EMBL" id="BAAACF010000003">
    <property type="protein sequence ID" value="GAA0728199.1"/>
    <property type="molecule type" value="Genomic_DNA"/>
</dbReference>
<dbReference type="PANTHER" id="PTHR21666:SF270">
    <property type="entry name" value="MUREIN HYDROLASE ACTIVATOR ENVC"/>
    <property type="match status" value="1"/>
</dbReference>
<feature type="transmembrane region" description="Helical" evidence="1">
    <location>
        <begin position="20"/>
        <end position="37"/>
    </location>
</feature>
<dbReference type="InterPro" id="IPR016047">
    <property type="entry name" value="M23ase_b-sheet_dom"/>
</dbReference>
<dbReference type="InterPro" id="IPR050570">
    <property type="entry name" value="Cell_wall_metabolism_enzyme"/>
</dbReference>
<dbReference type="InterPro" id="IPR011055">
    <property type="entry name" value="Dup_hybrid_motif"/>
</dbReference>
<reference evidence="3 4" key="1">
    <citation type="journal article" date="2019" name="Int. J. Syst. Evol. Microbiol.">
        <title>The Global Catalogue of Microorganisms (GCM) 10K type strain sequencing project: providing services to taxonomists for standard genome sequencing and annotation.</title>
        <authorList>
            <consortium name="The Broad Institute Genomics Platform"/>
            <consortium name="The Broad Institute Genome Sequencing Center for Infectious Disease"/>
            <person name="Wu L."/>
            <person name="Ma J."/>
        </authorList>
    </citation>
    <scope>NUCLEOTIDE SEQUENCE [LARGE SCALE GENOMIC DNA]</scope>
    <source>
        <strain evidence="3 4">JCM 1405</strain>
    </source>
</reference>
<sequence length="240" mass="26964">MDKKFSKRFSNFIKREGFYVILFLCLCILATVAVFVSRNTGKGNLSSKDPNIVNDTGIEIGEITEKPYEDFDNALQVRNDKDRAEVTENKTEEDKVSEVTTTVSTKFIKPVEGILARAYSEEPVFWKSTNSYRPNFGMDIKCEVGKPVMAVMEGKVESIENDSIDGVQVIINHQNGLKTIYANLDSKVSISKGQNVKRGTKIGSVGKTTIRASYESYGDHLHFAVMNNNEFVNPSKYIQY</sequence>
<evidence type="ECO:0000256" key="1">
    <source>
        <dbReference type="SAM" id="Phobius"/>
    </source>
</evidence>
<evidence type="ECO:0000259" key="2">
    <source>
        <dbReference type="Pfam" id="PF01551"/>
    </source>
</evidence>
<dbReference type="CDD" id="cd12797">
    <property type="entry name" value="M23_peptidase"/>
    <property type="match status" value="1"/>
</dbReference>
<dbReference type="SUPFAM" id="SSF51261">
    <property type="entry name" value="Duplicated hybrid motif"/>
    <property type="match status" value="1"/>
</dbReference>
<keyword evidence="1" id="KW-0812">Transmembrane</keyword>
<dbReference type="Gene3D" id="2.70.70.10">
    <property type="entry name" value="Glucose Permease (Domain IIA)"/>
    <property type="match status" value="1"/>
</dbReference>
<dbReference type="Proteomes" id="UP001500339">
    <property type="component" value="Unassembled WGS sequence"/>
</dbReference>
<protein>
    <submittedName>
        <fullName evidence="3">M23 family metallopeptidase</fullName>
    </submittedName>
</protein>
<evidence type="ECO:0000313" key="3">
    <source>
        <dbReference type="EMBL" id="GAA0728199.1"/>
    </source>
</evidence>
<dbReference type="PANTHER" id="PTHR21666">
    <property type="entry name" value="PEPTIDASE-RELATED"/>
    <property type="match status" value="1"/>
</dbReference>